<reference evidence="1 2" key="1">
    <citation type="submission" date="2017-04" db="EMBL/GenBank/DDBJ databases">
        <title>Draft genome sequence of Marssonina coronaria NL1: causal agent of apple blotch.</title>
        <authorList>
            <person name="Cheng Q."/>
        </authorList>
    </citation>
    <scope>NUCLEOTIDE SEQUENCE [LARGE SCALE GENOMIC DNA]</scope>
    <source>
        <strain evidence="1 2">NL1</strain>
    </source>
</reference>
<dbReference type="EMBL" id="MZNU01000302">
    <property type="protein sequence ID" value="OWP00887.1"/>
    <property type="molecule type" value="Genomic_DNA"/>
</dbReference>
<dbReference type="OrthoDB" id="5357513at2759"/>
<dbReference type="Proteomes" id="UP000242519">
    <property type="component" value="Unassembled WGS sequence"/>
</dbReference>
<dbReference type="AlphaFoldDB" id="A0A218YYM3"/>
<evidence type="ECO:0000313" key="2">
    <source>
        <dbReference type="Proteomes" id="UP000242519"/>
    </source>
</evidence>
<evidence type="ECO:0000313" key="1">
    <source>
        <dbReference type="EMBL" id="OWP00887.1"/>
    </source>
</evidence>
<dbReference type="InParanoid" id="A0A218YYM3"/>
<organism evidence="1 2">
    <name type="scientific">Diplocarpon coronariae</name>
    <dbReference type="NCBI Taxonomy" id="2795749"/>
    <lineage>
        <taxon>Eukaryota</taxon>
        <taxon>Fungi</taxon>
        <taxon>Dikarya</taxon>
        <taxon>Ascomycota</taxon>
        <taxon>Pezizomycotina</taxon>
        <taxon>Leotiomycetes</taxon>
        <taxon>Helotiales</taxon>
        <taxon>Drepanopezizaceae</taxon>
        <taxon>Diplocarpon</taxon>
    </lineage>
</organism>
<name>A0A218YYM3_9HELO</name>
<protein>
    <submittedName>
        <fullName evidence="1">Uncharacterized protein</fullName>
    </submittedName>
</protein>
<comment type="caution">
    <text evidence="1">The sequence shown here is derived from an EMBL/GenBank/DDBJ whole genome shotgun (WGS) entry which is preliminary data.</text>
</comment>
<gene>
    <name evidence="1" type="ORF">B2J93_2580</name>
</gene>
<accession>A0A218YYM3</accession>
<sequence>MSARRQAIYCHPQYIFGRPTSSAQPEPLLVQQLEGAIQTKYTPPSGQDLHNMPYDPSSPLPEQIISSLSYSHQPDIRHHEPRTNRFYPGTAYEVELRQFCRGEGIVFRSFWTLSGNPALLQSAVVSQVASALEGKVESGEEEALGLYGLLVALGGVSVLHRTTNLARLRGDPKGLEVLRDLVEG</sequence>
<proteinExistence type="predicted"/>
<keyword evidence="2" id="KW-1185">Reference proteome</keyword>
<dbReference type="STRING" id="503106.A0A218YYM3"/>